<keyword evidence="10" id="KW-1185">Reference proteome</keyword>
<reference evidence="10" key="1">
    <citation type="journal article" date="2019" name="Int. J. Syst. Evol. Microbiol.">
        <title>The Global Catalogue of Microorganisms (GCM) 10K type strain sequencing project: providing services to taxonomists for standard genome sequencing and annotation.</title>
        <authorList>
            <consortium name="The Broad Institute Genomics Platform"/>
            <consortium name="The Broad Institute Genome Sequencing Center for Infectious Disease"/>
            <person name="Wu L."/>
            <person name="Ma J."/>
        </authorList>
    </citation>
    <scope>NUCLEOTIDE SEQUENCE [LARGE SCALE GENOMIC DNA]</scope>
    <source>
        <strain evidence="10">JCM 17983</strain>
    </source>
</reference>
<organism evidence="9 10">
    <name type="scientific">Actinomycetospora straminea</name>
    <dbReference type="NCBI Taxonomy" id="663607"/>
    <lineage>
        <taxon>Bacteria</taxon>
        <taxon>Bacillati</taxon>
        <taxon>Actinomycetota</taxon>
        <taxon>Actinomycetes</taxon>
        <taxon>Pseudonocardiales</taxon>
        <taxon>Pseudonocardiaceae</taxon>
        <taxon>Actinomycetospora</taxon>
    </lineage>
</organism>
<evidence type="ECO:0000256" key="4">
    <source>
        <dbReference type="ARBA" id="ARBA00022692"/>
    </source>
</evidence>
<dbReference type="PANTHER" id="PTHR42718:SF47">
    <property type="entry name" value="METHYL VIOLOGEN RESISTANCE PROTEIN SMVA"/>
    <property type="match status" value="1"/>
</dbReference>
<keyword evidence="6 7" id="KW-0472">Membrane</keyword>
<dbReference type="PROSITE" id="PS50850">
    <property type="entry name" value="MFS"/>
    <property type="match status" value="1"/>
</dbReference>
<dbReference type="Proteomes" id="UP001500457">
    <property type="component" value="Unassembled WGS sequence"/>
</dbReference>
<feature type="transmembrane region" description="Helical" evidence="7">
    <location>
        <begin position="46"/>
        <end position="63"/>
    </location>
</feature>
<dbReference type="SUPFAM" id="SSF103473">
    <property type="entry name" value="MFS general substrate transporter"/>
    <property type="match status" value="1"/>
</dbReference>
<evidence type="ECO:0000256" key="1">
    <source>
        <dbReference type="ARBA" id="ARBA00004651"/>
    </source>
</evidence>
<dbReference type="Gene3D" id="1.20.1250.20">
    <property type="entry name" value="MFS general substrate transporter like domains"/>
    <property type="match status" value="1"/>
</dbReference>
<feature type="transmembrane region" description="Helical" evidence="7">
    <location>
        <begin position="75"/>
        <end position="94"/>
    </location>
</feature>
<keyword evidence="3" id="KW-1003">Cell membrane</keyword>
<dbReference type="EMBL" id="BAABHQ010000001">
    <property type="protein sequence ID" value="GAA4857875.1"/>
    <property type="molecule type" value="Genomic_DNA"/>
</dbReference>
<dbReference type="InterPro" id="IPR020846">
    <property type="entry name" value="MFS_dom"/>
</dbReference>
<feature type="transmembrane region" description="Helical" evidence="7">
    <location>
        <begin position="329"/>
        <end position="349"/>
    </location>
</feature>
<feature type="transmembrane region" description="Helical" evidence="7">
    <location>
        <begin position="450"/>
        <end position="477"/>
    </location>
</feature>
<dbReference type="PRINTS" id="PR01036">
    <property type="entry name" value="TCRTETB"/>
</dbReference>
<evidence type="ECO:0000259" key="8">
    <source>
        <dbReference type="PROSITE" id="PS50850"/>
    </source>
</evidence>
<keyword evidence="5 7" id="KW-1133">Transmembrane helix</keyword>
<dbReference type="Gene3D" id="1.20.1720.10">
    <property type="entry name" value="Multidrug resistance protein D"/>
    <property type="match status" value="1"/>
</dbReference>
<feature type="transmembrane region" description="Helical" evidence="7">
    <location>
        <begin position="299"/>
        <end position="322"/>
    </location>
</feature>
<keyword evidence="4 7" id="KW-0812">Transmembrane</keyword>
<gene>
    <name evidence="9" type="ORF">GCM10023203_00660</name>
</gene>
<evidence type="ECO:0000313" key="10">
    <source>
        <dbReference type="Proteomes" id="UP001500457"/>
    </source>
</evidence>
<feature type="transmembrane region" description="Helical" evidence="7">
    <location>
        <begin position="265"/>
        <end position="287"/>
    </location>
</feature>
<evidence type="ECO:0000256" key="6">
    <source>
        <dbReference type="ARBA" id="ARBA00023136"/>
    </source>
</evidence>
<dbReference type="InterPro" id="IPR036259">
    <property type="entry name" value="MFS_trans_sf"/>
</dbReference>
<evidence type="ECO:0000256" key="7">
    <source>
        <dbReference type="SAM" id="Phobius"/>
    </source>
</evidence>
<feature type="transmembrane region" description="Helical" evidence="7">
    <location>
        <begin position="161"/>
        <end position="180"/>
    </location>
</feature>
<proteinExistence type="predicted"/>
<sequence>MSPTRTRLALAVLTLPALLVALDLSVLLVALPTLAEDLGADAAQQLWITDVYGFLVAGFLVTMGSLGDRIGRRRLLLVGAAAFGAASLACAFAPTPEVLIAARALLGVAGATLMPSTLALVTSLYPDPRRRGAAIATVFSAIMAGGALGPALGGLLLAHSWWGSVFLPGVAVMMLLLVAGPRLLPAGEGTEVGRLDLTSVALSLLALLPVVHGVKELARGGVGDVGVVTLLALGVGLAAGVAFVRRQRRLAHPLLDLRLLAHPALRGALLTMLLGGVVMGGMFLVVTQDLQLVAGLDPLAAGLATLPGTVAMLLGVLAGPVLARRVRPAWVMAGGTALAALGLAGVAVAPSTVSMLAAFTVALLGMGLPGGLGVGLVIGSAPPEQAGSASSLSETGQELGMAVGLAGLGSLAVAGYRALLPADVPAAAREGLASAVATGDPALLAPAREAFTGAVGLTAAVSAVVLLGVSALVVATLQHVPATATSEPATAPELVDA</sequence>
<feature type="transmembrane region" description="Helical" evidence="7">
    <location>
        <begin position="100"/>
        <end position="121"/>
    </location>
</feature>
<dbReference type="PROSITE" id="PS51318">
    <property type="entry name" value="TAT"/>
    <property type="match status" value="1"/>
</dbReference>
<comment type="caution">
    <text evidence="9">The sequence shown here is derived from an EMBL/GenBank/DDBJ whole genome shotgun (WGS) entry which is preliminary data.</text>
</comment>
<feature type="domain" description="Major facilitator superfamily (MFS) profile" evidence="8">
    <location>
        <begin position="9"/>
        <end position="478"/>
    </location>
</feature>
<feature type="transmembrane region" description="Helical" evidence="7">
    <location>
        <begin position="399"/>
        <end position="419"/>
    </location>
</feature>
<dbReference type="RefSeq" id="WP_274234780.1">
    <property type="nucleotide sequence ID" value="NZ_BAABHQ010000001.1"/>
</dbReference>
<feature type="transmembrane region" description="Helical" evidence="7">
    <location>
        <begin position="192"/>
        <end position="213"/>
    </location>
</feature>
<protein>
    <submittedName>
        <fullName evidence="9">MFS transporter</fullName>
    </submittedName>
</protein>
<feature type="transmembrane region" description="Helical" evidence="7">
    <location>
        <begin position="355"/>
        <end position="378"/>
    </location>
</feature>
<name>A0ABP9DSM9_9PSEU</name>
<comment type="subcellular location">
    <subcellularLocation>
        <location evidence="1">Cell membrane</location>
        <topology evidence="1">Multi-pass membrane protein</topology>
    </subcellularLocation>
</comment>
<dbReference type="PANTHER" id="PTHR42718">
    <property type="entry name" value="MAJOR FACILITATOR SUPERFAMILY MULTIDRUG TRANSPORTER MFSC"/>
    <property type="match status" value="1"/>
</dbReference>
<dbReference type="CDD" id="cd17321">
    <property type="entry name" value="MFS_MMR_MDR_like"/>
    <property type="match status" value="1"/>
</dbReference>
<evidence type="ECO:0000256" key="5">
    <source>
        <dbReference type="ARBA" id="ARBA00022989"/>
    </source>
</evidence>
<evidence type="ECO:0000256" key="2">
    <source>
        <dbReference type="ARBA" id="ARBA00022448"/>
    </source>
</evidence>
<dbReference type="InterPro" id="IPR011701">
    <property type="entry name" value="MFS"/>
</dbReference>
<dbReference type="InterPro" id="IPR006311">
    <property type="entry name" value="TAT_signal"/>
</dbReference>
<evidence type="ECO:0000256" key="3">
    <source>
        <dbReference type="ARBA" id="ARBA00022475"/>
    </source>
</evidence>
<accession>A0ABP9DSM9</accession>
<keyword evidence="2" id="KW-0813">Transport</keyword>
<feature type="transmembrane region" description="Helical" evidence="7">
    <location>
        <begin position="133"/>
        <end position="155"/>
    </location>
</feature>
<dbReference type="Pfam" id="PF07690">
    <property type="entry name" value="MFS_1"/>
    <property type="match status" value="1"/>
</dbReference>
<evidence type="ECO:0000313" key="9">
    <source>
        <dbReference type="EMBL" id="GAA4857875.1"/>
    </source>
</evidence>
<feature type="transmembrane region" description="Helical" evidence="7">
    <location>
        <begin position="225"/>
        <end position="244"/>
    </location>
</feature>